<dbReference type="InterPro" id="IPR027417">
    <property type="entry name" value="P-loop_NTPase"/>
</dbReference>
<gene>
    <name evidence="3" type="ORF">NT26_1372</name>
</gene>
<sequence>MKIVQLTAENIKRLVAVDITPDGNLVEITGKNGQGKTSILDAIWWALDINKVVQKKPVREGAESGYIKLDLGEYIVTKKFKVKDDGDHTITLTVQNKDGAKFGSPQELLNSFIGDLTFDPLAFSRMKPREQVVALRALVPGYDFAAADKANQTDFDARTDVNRTIRDLKPRIESIVVPDDTPAERIRADELMAELQQAMDHNAKIDTAARNRVNLEERIARLEEAVSSKRETIKTLEREIVSLEQDIEELRDEVDGAVVTGEKIDLEPIRLRITESEEINRRVDRRQQKEALQAELKAAEEKSDALTKAMEKRKAEAAKAVRDADLPVPGLELTEDAVLLNGQPFNQASDAEQLRVSIAVAGAMNPKLRVIRVRDGSLLDADSMAALKEYADERDLQVWVETVSSGRESAVVIEDGMVASFKEAAE</sequence>
<dbReference type="PANTHER" id="PTHR32114">
    <property type="entry name" value="ABC TRANSPORTER ABCH.3"/>
    <property type="match status" value="1"/>
</dbReference>
<dbReference type="Gene3D" id="3.40.50.300">
    <property type="entry name" value="P-loop containing nucleotide triphosphate hydrolases"/>
    <property type="match status" value="1"/>
</dbReference>
<feature type="coiled-coil region" evidence="1">
    <location>
        <begin position="198"/>
        <end position="316"/>
    </location>
</feature>
<dbReference type="STRING" id="1125847.NT26_1372"/>
<dbReference type="AlphaFoldDB" id="L0NE65"/>
<dbReference type="SUPFAM" id="SSF52540">
    <property type="entry name" value="P-loop containing nucleoside triphosphate hydrolases"/>
    <property type="match status" value="1"/>
</dbReference>
<accession>L0NE65</accession>
<dbReference type="PANTHER" id="PTHR32114:SF2">
    <property type="entry name" value="ABC TRANSPORTER ABCH.3"/>
    <property type="match status" value="1"/>
</dbReference>
<organism evidence="3 4">
    <name type="scientific">Pseudorhizobium banfieldiae</name>
    <dbReference type="NCBI Taxonomy" id="1125847"/>
    <lineage>
        <taxon>Bacteria</taxon>
        <taxon>Pseudomonadati</taxon>
        <taxon>Pseudomonadota</taxon>
        <taxon>Alphaproteobacteria</taxon>
        <taxon>Hyphomicrobiales</taxon>
        <taxon>Rhizobiaceae</taxon>
        <taxon>Rhizobium/Agrobacterium group</taxon>
        <taxon>Pseudorhizobium</taxon>
    </lineage>
</organism>
<evidence type="ECO:0000259" key="2">
    <source>
        <dbReference type="Pfam" id="PF13476"/>
    </source>
</evidence>
<dbReference type="Proteomes" id="UP000010792">
    <property type="component" value="Chromosome"/>
</dbReference>
<protein>
    <recommendedName>
        <fullName evidence="2">Rad50/SbcC-type AAA domain-containing protein</fullName>
    </recommendedName>
</protein>
<feature type="domain" description="Rad50/SbcC-type AAA" evidence="2">
    <location>
        <begin position="6"/>
        <end position="248"/>
    </location>
</feature>
<evidence type="ECO:0000313" key="4">
    <source>
        <dbReference type="Proteomes" id="UP000010792"/>
    </source>
</evidence>
<keyword evidence="1" id="KW-0175">Coiled coil</keyword>
<proteinExistence type="predicted"/>
<dbReference type="GO" id="GO:0006302">
    <property type="term" value="P:double-strand break repair"/>
    <property type="evidence" value="ECO:0007669"/>
    <property type="project" value="InterPro"/>
</dbReference>
<dbReference type="InterPro" id="IPR038729">
    <property type="entry name" value="Rad50/SbcC_AAA"/>
</dbReference>
<dbReference type="Pfam" id="PF13476">
    <property type="entry name" value="AAA_23"/>
    <property type="match status" value="1"/>
</dbReference>
<evidence type="ECO:0000256" key="1">
    <source>
        <dbReference type="SAM" id="Coils"/>
    </source>
</evidence>
<evidence type="ECO:0000313" key="3">
    <source>
        <dbReference type="EMBL" id="CCF19096.1"/>
    </source>
</evidence>
<dbReference type="RefSeq" id="WP_052637993.1">
    <property type="nucleotide sequence ID" value="NZ_FO082820.1"/>
</dbReference>
<reference evidence="3 4" key="1">
    <citation type="journal article" date="2013" name="Genome Biol. Evol.">
        <title>Life in an arsenic-containing gold mine: genome and physiology of the autotrophic arsenite-oxidizing bacterium rhizobium sp. NT-26.</title>
        <authorList>
            <person name="Andres J."/>
            <person name="Arsene-Ploetze F."/>
            <person name="Barbe V."/>
            <person name="Brochier-Armanet C."/>
            <person name="Cleiss-Arnold J."/>
            <person name="Coppee J.Y."/>
            <person name="Dillies M.A."/>
            <person name="Geist"/>
            <person name="L"/>
            <person name="Joublin A."/>
            <person name="Koechler S."/>
            <person name="Lassalle F."/>
            <person name="Marchal M."/>
            <person name="Medigue C."/>
            <person name="Muller D."/>
            <person name="Nesme X."/>
            <person name="Plewniak F."/>
            <person name="Proux C."/>
            <person name="Ramirez-Bahena M.H."/>
            <person name="Schenowitz C."/>
            <person name="Sismeiro O."/>
            <person name="Vallenet D."/>
            <person name="Santini J.M."/>
            <person name="Bertin P.N."/>
        </authorList>
    </citation>
    <scope>NUCLEOTIDE SEQUENCE [LARGE SCALE GENOMIC DNA]</scope>
    <source>
        <strain evidence="3 4">NT-26</strain>
    </source>
</reference>
<keyword evidence="4" id="KW-1185">Reference proteome</keyword>
<dbReference type="EMBL" id="FO082820">
    <property type="protein sequence ID" value="CCF19096.1"/>
    <property type="molecule type" value="Genomic_DNA"/>
</dbReference>
<name>L0NE65_9HYPH</name>
<dbReference type="GO" id="GO:0016887">
    <property type="term" value="F:ATP hydrolysis activity"/>
    <property type="evidence" value="ECO:0007669"/>
    <property type="project" value="InterPro"/>
</dbReference>
<dbReference type="KEGG" id="rht:NT26_1372"/>